<dbReference type="Proteomes" id="UP000034302">
    <property type="component" value="Unassembled WGS sequence"/>
</dbReference>
<dbReference type="EC" id="3.1.1.29" evidence="4"/>
<dbReference type="PATRIC" id="fig|1619089.3.peg.51"/>
<sequence length="185" mass="21162">MFIVTGLGNPGKQYENTPHNAGFIALNSLREYLIQNTNYQVSEWEDESKIFFSEICKVKKAGELIGILQKPLTYMNNSGSAVKLLKKKFPTENFVLIHDDLDIPLGKYKIQEGKSPKGHNGVLSVENSLSRNDFLRVRIGIENRGERLIPGEEYVLIPYNKKELEILKSTIQNSIEELFIQIEQY</sequence>
<evidence type="ECO:0000256" key="3">
    <source>
        <dbReference type="ARBA" id="ARBA00022884"/>
    </source>
</evidence>
<dbReference type="GO" id="GO:0004045">
    <property type="term" value="F:peptidyl-tRNA hydrolase activity"/>
    <property type="evidence" value="ECO:0007669"/>
    <property type="project" value="UniProtKB-EC"/>
</dbReference>
<dbReference type="Gene3D" id="3.40.50.1470">
    <property type="entry name" value="Peptidyl-tRNA hydrolase"/>
    <property type="match status" value="1"/>
</dbReference>
<evidence type="ECO:0000256" key="2">
    <source>
        <dbReference type="ARBA" id="ARBA00022801"/>
    </source>
</evidence>
<gene>
    <name evidence="4" type="ORF">UR34_C0001G0051</name>
</gene>
<dbReference type="EMBL" id="LBOV01000001">
    <property type="protein sequence ID" value="KKP44705.1"/>
    <property type="molecule type" value="Genomic_DNA"/>
</dbReference>
<keyword evidence="3" id="KW-0694">RNA-binding</keyword>
<dbReference type="NCBIfam" id="TIGR00447">
    <property type="entry name" value="pth"/>
    <property type="match status" value="1"/>
</dbReference>
<keyword evidence="2 4" id="KW-0378">Hydrolase</keyword>
<dbReference type="CDD" id="cd00462">
    <property type="entry name" value="PTH"/>
    <property type="match status" value="1"/>
</dbReference>
<evidence type="ECO:0000313" key="4">
    <source>
        <dbReference type="EMBL" id="KKP44705.1"/>
    </source>
</evidence>
<dbReference type="PANTHER" id="PTHR17224:SF1">
    <property type="entry name" value="PEPTIDYL-TRNA HYDROLASE"/>
    <property type="match status" value="1"/>
</dbReference>
<evidence type="ECO:0000313" key="5">
    <source>
        <dbReference type="Proteomes" id="UP000034302"/>
    </source>
</evidence>
<organism evidence="4 5">
    <name type="scientific">candidate division WS6 bacterium GW2011_GWC1_33_20</name>
    <dbReference type="NCBI Taxonomy" id="1619089"/>
    <lineage>
        <taxon>Bacteria</taxon>
        <taxon>Candidatus Dojkabacteria</taxon>
    </lineage>
</organism>
<accession>A0A0G0C0J7</accession>
<comment type="caution">
    <text evidence="4">The sequence shown here is derived from an EMBL/GenBank/DDBJ whole genome shotgun (WGS) entry which is preliminary data.</text>
</comment>
<evidence type="ECO:0000256" key="1">
    <source>
        <dbReference type="ARBA" id="ARBA00022555"/>
    </source>
</evidence>
<dbReference type="Pfam" id="PF01195">
    <property type="entry name" value="Pept_tRNA_hydro"/>
    <property type="match status" value="1"/>
</dbReference>
<dbReference type="SUPFAM" id="SSF53178">
    <property type="entry name" value="Peptidyl-tRNA hydrolase-like"/>
    <property type="match status" value="1"/>
</dbReference>
<proteinExistence type="predicted"/>
<dbReference type="AlphaFoldDB" id="A0A0G0C0J7"/>
<dbReference type="PANTHER" id="PTHR17224">
    <property type="entry name" value="PEPTIDYL-TRNA HYDROLASE"/>
    <property type="match status" value="1"/>
</dbReference>
<name>A0A0G0C0J7_9BACT</name>
<dbReference type="InterPro" id="IPR036416">
    <property type="entry name" value="Pept_tRNA_hydro_sf"/>
</dbReference>
<reference evidence="4 5" key="1">
    <citation type="journal article" date="2015" name="Nature">
        <title>rRNA introns, odd ribosomes, and small enigmatic genomes across a large radiation of phyla.</title>
        <authorList>
            <person name="Brown C.T."/>
            <person name="Hug L.A."/>
            <person name="Thomas B.C."/>
            <person name="Sharon I."/>
            <person name="Castelle C.J."/>
            <person name="Singh A."/>
            <person name="Wilkins M.J."/>
            <person name="Williams K.H."/>
            <person name="Banfield J.F."/>
        </authorList>
    </citation>
    <scope>NUCLEOTIDE SEQUENCE [LARGE SCALE GENOMIC DNA]</scope>
</reference>
<protein>
    <submittedName>
        <fullName evidence="4">Peptidyl-tRNA hydrolase, peptidyl-tRNA hydrolase, PTH1 family</fullName>
        <ecNumber evidence="4">3.1.1.29</ecNumber>
    </submittedName>
</protein>
<keyword evidence="1" id="KW-0820">tRNA-binding</keyword>
<dbReference type="GO" id="GO:0000049">
    <property type="term" value="F:tRNA binding"/>
    <property type="evidence" value="ECO:0007669"/>
    <property type="project" value="UniProtKB-KW"/>
</dbReference>
<dbReference type="InterPro" id="IPR001328">
    <property type="entry name" value="Pept_tRNA_hydro"/>
</dbReference>